<gene>
    <name evidence="2" type="ORF">Cadr_000014711</name>
</gene>
<evidence type="ECO:0000313" key="2">
    <source>
        <dbReference type="EMBL" id="KAB1272283.1"/>
    </source>
</evidence>
<dbReference type="AlphaFoldDB" id="A0A5N4DM67"/>
<sequence length="107" mass="11637">MMGPFPLLHEPVTCPPLQASLQFRAGQRTSKQGPGQPVRRALGWAGVGCGMLRRVLGGRKTCKLERATATHLILLHQPPRLPLAPPTGRANRDPAKKTDVWCAESQP</sequence>
<comment type="caution">
    <text evidence="2">The sequence shown here is derived from an EMBL/GenBank/DDBJ whole genome shotgun (WGS) entry which is preliminary data.</text>
</comment>
<dbReference type="EMBL" id="JWIN03000010">
    <property type="protein sequence ID" value="KAB1272283.1"/>
    <property type="molecule type" value="Genomic_DNA"/>
</dbReference>
<evidence type="ECO:0000313" key="3">
    <source>
        <dbReference type="Proteomes" id="UP000299084"/>
    </source>
</evidence>
<keyword evidence="3" id="KW-1185">Reference proteome</keyword>
<feature type="compositionally biased region" description="Basic and acidic residues" evidence="1">
    <location>
        <begin position="90"/>
        <end position="99"/>
    </location>
</feature>
<name>A0A5N4DM67_CAMDR</name>
<accession>A0A5N4DM67</accession>
<proteinExistence type="predicted"/>
<dbReference type="Proteomes" id="UP000299084">
    <property type="component" value="Unassembled WGS sequence"/>
</dbReference>
<organism evidence="2 3">
    <name type="scientific">Camelus dromedarius</name>
    <name type="common">Dromedary</name>
    <name type="synonym">Arabian camel</name>
    <dbReference type="NCBI Taxonomy" id="9838"/>
    <lineage>
        <taxon>Eukaryota</taxon>
        <taxon>Metazoa</taxon>
        <taxon>Chordata</taxon>
        <taxon>Craniata</taxon>
        <taxon>Vertebrata</taxon>
        <taxon>Euteleostomi</taxon>
        <taxon>Mammalia</taxon>
        <taxon>Eutheria</taxon>
        <taxon>Laurasiatheria</taxon>
        <taxon>Artiodactyla</taxon>
        <taxon>Tylopoda</taxon>
        <taxon>Camelidae</taxon>
        <taxon>Camelus</taxon>
    </lineage>
</organism>
<reference evidence="2 3" key="1">
    <citation type="journal article" date="2019" name="Mol. Ecol. Resour.">
        <title>Improving Illumina assemblies with Hi-C and long reads: an example with the North African dromedary.</title>
        <authorList>
            <person name="Elbers J.P."/>
            <person name="Rogers M.F."/>
            <person name="Perelman P.L."/>
            <person name="Proskuryakova A.A."/>
            <person name="Serdyukova N.A."/>
            <person name="Johnson W.E."/>
            <person name="Horin P."/>
            <person name="Corander J."/>
            <person name="Murphy D."/>
            <person name="Burger P.A."/>
        </authorList>
    </citation>
    <scope>NUCLEOTIDE SEQUENCE [LARGE SCALE GENOMIC DNA]</scope>
    <source>
        <strain evidence="2">Drom800</strain>
        <tissue evidence="2">Blood</tissue>
    </source>
</reference>
<protein>
    <submittedName>
        <fullName evidence="2">Uncharacterized protein</fullName>
    </submittedName>
</protein>
<feature type="region of interest" description="Disordered" evidence="1">
    <location>
        <begin position="78"/>
        <end position="107"/>
    </location>
</feature>
<evidence type="ECO:0000256" key="1">
    <source>
        <dbReference type="SAM" id="MobiDB-lite"/>
    </source>
</evidence>